<feature type="region of interest" description="Disordered" evidence="1">
    <location>
        <begin position="1"/>
        <end position="20"/>
    </location>
</feature>
<gene>
    <name evidence="2" type="ORF">SMAX5B_000155</name>
</gene>
<dbReference type="AlphaFoldDB" id="A0A2U9CVS0"/>
<dbReference type="EMBL" id="CP026262">
    <property type="protein sequence ID" value="AWP20243.1"/>
    <property type="molecule type" value="Genomic_DNA"/>
</dbReference>
<dbReference type="Proteomes" id="UP000246464">
    <property type="component" value="Chromosome 20"/>
</dbReference>
<sequence>MHLCSMAPPAAVHNSPHSGGKTCVKCYPQTPQSSGGREADSFDSAAEDGLSSLDSELRAALECCWVSVGLGHVQATSRSDNQVSHITGCIHF</sequence>
<evidence type="ECO:0000313" key="2">
    <source>
        <dbReference type="EMBL" id="AWP20243.1"/>
    </source>
</evidence>
<evidence type="ECO:0000313" key="3">
    <source>
        <dbReference type="Proteomes" id="UP000246464"/>
    </source>
</evidence>
<reference evidence="2 3" key="1">
    <citation type="submission" date="2017-12" db="EMBL/GenBank/DDBJ databases">
        <title>Integrating genomic resources of turbot (Scophthalmus maximus) in depth evaluation of genetic and physical mapping variation across individuals.</title>
        <authorList>
            <person name="Martinez P."/>
        </authorList>
    </citation>
    <scope>NUCLEOTIDE SEQUENCE [LARGE SCALE GENOMIC DNA]</scope>
</reference>
<keyword evidence="3" id="KW-1185">Reference proteome</keyword>
<name>A0A2U9CVS0_SCOMX</name>
<proteinExistence type="predicted"/>
<protein>
    <submittedName>
        <fullName evidence="2">Uncharacterized protein</fullName>
    </submittedName>
</protein>
<evidence type="ECO:0000256" key="1">
    <source>
        <dbReference type="SAM" id="MobiDB-lite"/>
    </source>
</evidence>
<organism evidence="2 3">
    <name type="scientific">Scophthalmus maximus</name>
    <name type="common">Turbot</name>
    <name type="synonym">Psetta maxima</name>
    <dbReference type="NCBI Taxonomy" id="52904"/>
    <lineage>
        <taxon>Eukaryota</taxon>
        <taxon>Metazoa</taxon>
        <taxon>Chordata</taxon>
        <taxon>Craniata</taxon>
        <taxon>Vertebrata</taxon>
        <taxon>Euteleostomi</taxon>
        <taxon>Actinopterygii</taxon>
        <taxon>Neopterygii</taxon>
        <taxon>Teleostei</taxon>
        <taxon>Neoteleostei</taxon>
        <taxon>Acanthomorphata</taxon>
        <taxon>Carangaria</taxon>
        <taxon>Pleuronectiformes</taxon>
        <taxon>Pleuronectoidei</taxon>
        <taxon>Scophthalmidae</taxon>
        <taxon>Scophthalmus</taxon>
    </lineage>
</organism>
<accession>A0A2U9CVS0</accession>